<sequence>MKKEAGTTSKTVKEKFVVEKVDQKEVVVAEKAKKKDMKRKSSGIKIDEG</sequence>
<comment type="caution">
    <text evidence="1">The sequence shown here is derived from an EMBL/GenBank/DDBJ whole genome shotgun (WGS) entry which is preliminary data.</text>
</comment>
<organism evidence="1 2">
    <name type="scientific">Trifolium medium</name>
    <dbReference type="NCBI Taxonomy" id="97028"/>
    <lineage>
        <taxon>Eukaryota</taxon>
        <taxon>Viridiplantae</taxon>
        <taxon>Streptophyta</taxon>
        <taxon>Embryophyta</taxon>
        <taxon>Tracheophyta</taxon>
        <taxon>Spermatophyta</taxon>
        <taxon>Magnoliopsida</taxon>
        <taxon>eudicotyledons</taxon>
        <taxon>Gunneridae</taxon>
        <taxon>Pentapetalae</taxon>
        <taxon>rosids</taxon>
        <taxon>fabids</taxon>
        <taxon>Fabales</taxon>
        <taxon>Fabaceae</taxon>
        <taxon>Papilionoideae</taxon>
        <taxon>50 kb inversion clade</taxon>
        <taxon>NPAAA clade</taxon>
        <taxon>Hologalegina</taxon>
        <taxon>IRL clade</taxon>
        <taxon>Trifolieae</taxon>
        <taxon>Trifolium</taxon>
    </lineage>
</organism>
<accession>A0A392VHW4</accession>
<feature type="non-terminal residue" evidence="1">
    <location>
        <position position="49"/>
    </location>
</feature>
<reference evidence="1 2" key="1">
    <citation type="journal article" date="2018" name="Front. Plant Sci.">
        <title>Red Clover (Trifolium pratense) and Zigzag Clover (T. medium) - A Picture of Genomic Similarities and Differences.</title>
        <authorList>
            <person name="Dluhosova J."/>
            <person name="Istvanek J."/>
            <person name="Nedelnik J."/>
            <person name="Repkova J."/>
        </authorList>
    </citation>
    <scope>NUCLEOTIDE SEQUENCE [LARGE SCALE GENOMIC DNA]</scope>
    <source>
        <strain evidence="2">cv. 10/8</strain>
        <tissue evidence="1">Leaf</tissue>
    </source>
</reference>
<keyword evidence="2" id="KW-1185">Reference proteome</keyword>
<name>A0A392VHW4_9FABA</name>
<protein>
    <submittedName>
        <fullName evidence="1">Uncharacterized protein</fullName>
    </submittedName>
</protein>
<evidence type="ECO:0000313" key="2">
    <source>
        <dbReference type="Proteomes" id="UP000265520"/>
    </source>
</evidence>
<dbReference type="AlphaFoldDB" id="A0A392VHW4"/>
<dbReference type="EMBL" id="LXQA011167423">
    <property type="protein sequence ID" value="MCI87497.1"/>
    <property type="molecule type" value="Genomic_DNA"/>
</dbReference>
<evidence type="ECO:0000313" key="1">
    <source>
        <dbReference type="EMBL" id="MCI87497.1"/>
    </source>
</evidence>
<proteinExistence type="predicted"/>
<dbReference type="Proteomes" id="UP000265520">
    <property type="component" value="Unassembled WGS sequence"/>
</dbReference>